<dbReference type="RefSeq" id="WP_110803733.1">
    <property type="nucleotide sequence ID" value="NZ_QJTK01000001.1"/>
</dbReference>
<feature type="transmembrane region" description="Helical" evidence="7">
    <location>
        <begin position="152"/>
        <end position="171"/>
    </location>
</feature>
<evidence type="ECO:0000256" key="4">
    <source>
        <dbReference type="ARBA" id="ARBA00022692"/>
    </source>
</evidence>
<comment type="caution">
    <text evidence="9">The sequence shown here is derived from an EMBL/GenBank/DDBJ whole genome shotgun (WGS) entry which is preliminary data.</text>
</comment>
<feature type="transmembrane region" description="Helical" evidence="7">
    <location>
        <begin position="247"/>
        <end position="266"/>
    </location>
</feature>
<dbReference type="Proteomes" id="UP000247727">
    <property type="component" value="Unassembled WGS sequence"/>
</dbReference>
<evidence type="ECO:0000256" key="7">
    <source>
        <dbReference type="RuleBase" id="RU363032"/>
    </source>
</evidence>
<dbReference type="GO" id="GO:0010438">
    <property type="term" value="P:cellular response to sulfur starvation"/>
    <property type="evidence" value="ECO:0007669"/>
    <property type="project" value="TreeGrafter"/>
</dbReference>
<comment type="subcellular location">
    <subcellularLocation>
        <location evidence="1 7">Cell membrane</location>
        <topology evidence="1 7">Multi-pass membrane protein</topology>
    </subcellularLocation>
</comment>
<evidence type="ECO:0000256" key="3">
    <source>
        <dbReference type="ARBA" id="ARBA00022475"/>
    </source>
</evidence>
<dbReference type="GO" id="GO:0005886">
    <property type="term" value="C:plasma membrane"/>
    <property type="evidence" value="ECO:0007669"/>
    <property type="project" value="UniProtKB-SubCell"/>
</dbReference>
<feature type="transmembrane region" description="Helical" evidence="7">
    <location>
        <begin position="31"/>
        <end position="51"/>
    </location>
</feature>
<evidence type="ECO:0000313" key="9">
    <source>
        <dbReference type="EMBL" id="PYF12670.1"/>
    </source>
</evidence>
<reference evidence="9 10" key="1">
    <citation type="submission" date="2018-06" db="EMBL/GenBank/DDBJ databases">
        <title>Genomic Encyclopedia of Type Strains, Phase III (KMG-III): the genomes of soil and plant-associated and newly described type strains.</title>
        <authorList>
            <person name="Whitman W."/>
        </authorList>
    </citation>
    <scope>NUCLEOTIDE SEQUENCE [LARGE SCALE GENOMIC DNA]</scope>
    <source>
        <strain evidence="9 10">JA737</strain>
    </source>
</reference>
<keyword evidence="10" id="KW-1185">Reference proteome</keyword>
<keyword evidence="6 7" id="KW-0472">Membrane</keyword>
<dbReference type="AlphaFoldDB" id="A0A318U2I3"/>
<evidence type="ECO:0000259" key="8">
    <source>
        <dbReference type="PROSITE" id="PS50928"/>
    </source>
</evidence>
<feature type="transmembrane region" description="Helical" evidence="7">
    <location>
        <begin position="127"/>
        <end position="145"/>
    </location>
</feature>
<evidence type="ECO:0000256" key="5">
    <source>
        <dbReference type="ARBA" id="ARBA00022989"/>
    </source>
</evidence>
<accession>A0A318U2I3</accession>
<dbReference type="SUPFAM" id="SSF161098">
    <property type="entry name" value="MetI-like"/>
    <property type="match status" value="1"/>
</dbReference>
<dbReference type="InterPro" id="IPR018450">
    <property type="entry name" value="Romo1/Mgr2"/>
</dbReference>
<sequence length="284" mass="30149">MTLIHSSPAPVPFAPRTARALVQSLAPLGALSGQILLGLSFPLALLALWSLGAARGWVPPQILPAPSVVWQSFLDLCADGSLALHTNASLIRVAEGFALGATVGLVFGAAVGLVPALRAWVWPPVQAATRVNVLAWMPLLTLFLGIDEALKVVVIGWSVSIPVILATARAVGDVPATLRELGAVLNLTRAQRLRLIVLPQALPQIATGLREGLANAWQSLVIVELFASFEGLGYLMTWGRQLFQLDLVLVAMAVIAVLGFSLDLSLRAVERWLQPWQTGAGHGR</sequence>
<evidence type="ECO:0000313" key="10">
    <source>
        <dbReference type="Proteomes" id="UP000247727"/>
    </source>
</evidence>
<dbReference type="GO" id="GO:0055085">
    <property type="term" value="P:transmembrane transport"/>
    <property type="evidence" value="ECO:0007669"/>
    <property type="project" value="InterPro"/>
</dbReference>
<gene>
    <name evidence="9" type="ORF">C8J30_10150</name>
</gene>
<dbReference type="OrthoDB" id="7856646at2"/>
<organism evidence="9 10">
    <name type="scientific">Rhodobacter viridis</name>
    <dbReference type="NCBI Taxonomy" id="1054202"/>
    <lineage>
        <taxon>Bacteria</taxon>
        <taxon>Pseudomonadati</taxon>
        <taxon>Pseudomonadota</taxon>
        <taxon>Alphaproteobacteria</taxon>
        <taxon>Rhodobacterales</taxon>
        <taxon>Rhodobacter group</taxon>
        <taxon>Rhodobacter</taxon>
    </lineage>
</organism>
<name>A0A318U2I3_9RHOB</name>
<feature type="domain" description="ABC transmembrane type-1" evidence="8">
    <location>
        <begin position="86"/>
        <end position="266"/>
    </location>
</feature>
<evidence type="ECO:0000256" key="6">
    <source>
        <dbReference type="ARBA" id="ARBA00023136"/>
    </source>
</evidence>
<evidence type="ECO:0000256" key="1">
    <source>
        <dbReference type="ARBA" id="ARBA00004651"/>
    </source>
</evidence>
<dbReference type="PANTHER" id="PTHR30151:SF25">
    <property type="entry name" value="TAURINE TRANSPORT SYSTEM PERMEASE PROTEIN TAUC"/>
    <property type="match status" value="1"/>
</dbReference>
<protein>
    <submittedName>
        <fullName evidence="9">Sulfonate transport system permease protein</fullName>
    </submittedName>
</protein>
<feature type="transmembrane region" description="Helical" evidence="7">
    <location>
        <begin position="97"/>
        <end position="121"/>
    </location>
</feature>
<keyword evidence="4 7" id="KW-0812">Transmembrane</keyword>
<dbReference type="EMBL" id="QJTK01000001">
    <property type="protein sequence ID" value="PYF12670.1"/>
    <property type="molecule type" value="Genomic_DNA"/>
</dbReference>
<keyword evidence="5 7" id="KW-1133">Transmembrane helix</keyword>
<dbReference type="Gene3D" id="1.10.3720.10">
    <property type="entry name" value="MetI-like"/>
    <property type="match status" value="1"/>
</dbReference>
<evidence type="ECO:0000256" key="2">
    <source>
        <dbReference type="ARBA" id="ARBA00022448"/>
    </source>
</evidence>
<keyword evidence="3" id="KW-1003">Cell membrane</keyword>
<dbReference type="InterPro" id="IPR000515">
    <property type="entry name" value="MetI-like"/>
</dbReference>
<dbReference type="PROSITE" id="PS50928">
    <property type="entry name" value="ABC_TM1"/>
    <property type="match status" value="1"/>
</dbReference>
<dbReference type="Pfam" id="PF00528">
    <property type="entry name" value="BPD_transp_1"/>
    <property type="match status" value="1"/>
</dbReference>
<dbReference type="PANTHER" id="PTHR30151">
    <property type="entry name" value="ALKANE SULFONATE ABC TRANSPORTER-RELATED, MEMBRANE SUBUNIT"/>
    <property type="match status" value="1"/>
</dbReference>
<dbReference type="CDD" id="cd06261">
    <property type="entry name" value="TM_PBP2"/>
    <property type="match status" value="1"/>
</dbReference>
<keyword evidence="2 7" id="KW-0813">Transport</keyword>
<dbReference type="SMART" id="SM01378">
    <property type="entry name" value="Romo1"/>
    <property type="match status" value="1"/>
</dbReference>
<proteinExistence type="inferred from homology"/>
<dbReference type="InterPro" id="IPR035906">
    <property type="entry name" value="MetI-like_sf"/>
</dbReference>
<comment type="similarity">
    <text evidence="7">Belongs to the binding-protein-dependent transport system permease family.</text>
</comment>